<proteinExistence type="predicted"/>
<gene>
    <name evidence="2" type="ORF">EGI11_07525</name>
</gene>
<dbReference type="EMBL" id="RJUG01000003">
    <property type="protein sequence ID" value="ROI09252.1"/>
    <property type="molecule type" value="Genomic_DNA"/>
</dbReference>
<dbReference type="OrthoDB" id="9788881at2"/>
<name>A0A3N0WW11_9FLAO</name>
<comment type="caution">
    <text evidence="2">The sequence shown here is derived from an EMBL/GenBank/DDBJ whole genome shotgun (WGS) entry which is preliminary data.</text>
</comment>
<reference evidence="3" key="1">
    <citation type="submission" date="2018-11" db="EMBL/GenBank/DDBJ databases">
        <title>Proposal to divide the Flavobacteriaceae and reorganize its genera based on Amino Acid Identity values calculated from whole genome sequences.</title>
        <authorList>
            <person name="Nicholson A.C."/>
            <person name="Gulvik C.A."/>
            <person name="Whitney A.M."/>
            <person name="Humrighouse B.W."/>
            <person name="Bell M."/>
            <person name="Holmes B."/>
            <person name="Steigerwalt A."/>
            <person name="Villarma A."/>
            <person name="Sheth M."/>
            <person name="Batra D."/>
            <person name="Pryor J."/>
            <person name="Bernardet J.-F."/>
            <person name="Hugo C."/>
            <person name="Kampfer P."/>
            <person name="Newman J."/>
            <person name="Mcquiston J.R."/>
        </authorList>
    </citation>
    <scope>NUCLEOTIDE SEQUENCE [LARGE SCALE GENOMIC DNA]</scope>
    <source>
        <strain evidence="3">H3056</strain>
    </source>
</reference>
<evidence type="ECO:0000259" key="1">
    <source>
        <dbReference type="SMART" id="SM01321"/>
    </source>
</evidence>
<dbReference type="SUPFAM" id="SSF143422">
    <property type="entry name" value="Transposase IS200-like"/>
    <property type="match status" value="1"/>
</dbReference>
<dbReference type="InterPro" id="IPR036515">
    <property type="entry name" value="Transposase_17_sf"/>
</dbReference>
<dbReference type="SMART" id="SM01321">
    <property type="entry name" value="Y1_Tnp"/>
    <property type="match status" value="1"/>
</dbReference>
<feature type="domain" description="Transposase IS200-like" evidence="1">
    <location>
        <begin position="9"/>
        <end position="119"/>
    </location>
</feature>
<accession>A0A3N0WW11</accession>
<sequence length="120" mass="14406">MQIREQHLEESRFYHIYNRGINGQPIFLNDNHYKFFLKKTEKYLLSYFDIYAYCLMRNHFHFLLRTKELDPDIFPKSNGKTQGLHSAHHVYSKQLGKLISSYTQAFNKVEKRHGPLLESP</sequence>
<evidence type="ECO:0000313" key="2">
    <source>
        <dbReference type="EMBL" id="ROI09252.1"/>
    </source>
</evidence>
<dbReference type="GO" id="GO:0004803">
    <property type="term" value="F:transposase activity"/>
    <property type="evidence" value="ECO:0007669"/>
    <property type="project" value="InterPro"/>
</dbReference>
<reference evidence="3" key="2">
    <citation type="submission" date="2018-11" db="EMBL/GenBank/DDBJ databases">
        <title>Proposal to divide the Flavobacteriaceae and reorganize its genera based on Amino Acid Identity values calculated from whole genome sequences.</title>
        <authorList>
            <person name="Nicholson A.C."/>
            <person name="Gulvik C.A."/>
            <person name="Whitney A.M."/>
            <person name="Humrighouse B.W."/>
            <person name="Bell M."/>
            <person name="Holmens B."/>
            <person name="Steigerwalt A."/>
            <person name="Villarma A."/>
            <person name="Sheth M."/>
            <person name="Batra D."/>
            <person name="Pryor J."/>
            <person name="Bernardet J.-F."/>
            <person name="Hugo C."/>
            <person name="Kampfer P."/>
            <person name="Newman J."/>
            <person name="Mcquiston J.R."/>
        </authorList>
    </citation>
    <scope>NUCLEOTIDE SEQUENCE [LARGE SCALE GENOMIC DNA]</scope>
    <source>
        <strain evidence="3">H3056</strain>
    </source>
</reference>
<dbReference type="Proteomes" id="UP000270224">
    <property type="component" value="Unassembled WGS sequence"/>
</dbReference>
<dbReference type="PANTHER" id="PTHR34322">
    <property type="entry name" value="TRANSPOSASE, Y1_TNP DOMAIN-CONTAINING"/>
    <property type="match status" value="1"/>
</dbReference>
<dbReference type="GO" id="GO:0003677">
    <property type="term" value="F:DNA binding"/>
    <property type="evidence" value="ECO:0007669"/>
    <property type="project" value="InterPro"/>
</dbReference>
<protein>
    <recommendedName>
        <fullName evidence="1">Transposase IS200-like domain-containing protein</fullName>
    </recommendedName>
</protein>
<dbReference type="GO" id="GO:0006313">
    <property type="term" value="P:DNA transposition"/>
    <property type="evidence" value="ECO:0007669"/>
    <property type="project" value="InterPro"/>
</dbReference>
<dbReference type="PANTHER" id="PTHR34322:SF2">
    <property type="entry name" value="TRANSPOSASE IS200-LIKE DOMAIN-CONTAINING PROTEIN"/>
    <property type="match status" value="1"/>
</dbReference>
<dbReference type="AlphaFoldDB" id="A0A3N0WW11"/>
<dbReference type="InterPro" id="IPR002686">
    <property type="entry name" value="Transposase_17"/>
</dbReference>
<organism evidence="2 3">
    <name type="scientific">Kaistella daneshvariae</name>
    <dbReference type="NCBI Taxonomy" id="2487074"/>
    <lineage>
        <taxon>Bacteria</taxon>
        <taxon>Pseudomonadati</taxon>
        <taxon>Bacteroidota</taxon>
        <taxon>Flavobacteriia</taxon>
        <taxon>Flavobacteriales</taxon>
        <taxon>Weeksellaceae</taxon>
        <taxon>Chryseobacterium group</taxon>
        <taxon>Kaistella</taxon>
    </lineage>
</organism>
<evidence type="ECO:0000313" key="3">
    <source>
        <dbReference type="Proteomes" id="UP000270224"/>
    </source>
</evidence>
<dbReference type="Gene3D" id="3.30.70.1290">
    <property type="entry name" value="Transposase IS200-like"/>
    <property type="match status" value="1"/>
</dbReference>
<dbReference type="RefSeq" id="WP_123265833.1">
    <property type="nucleotide sequence ID" value="NZ_RJUG01000003.1"/>
</dbReference>